<evidence type="ECO:0000313" key="2">
    <source>
        <dbReference type="Proteomes" id="UP000323653"/>
    </source>
</evidence>
<dbReference type="Proteomes" id="UP000323653">
    <property type="component" value="Chromosome"/>
</dbReference>
<dbReference type="EMBL" id="CP043329">
    <property type="protein sequence ID" value="QEK51969.1"/>
    <property type="molecule type" value="Genomic_DNA"/>
</dbReference>
<gene>
    <name evidence="1" type="ORF">FYC62_10130</name>
</gene>
<sequence length="105" mass="12666">MNHFNIIKRSTLIEFYTKYPDAKKPIELWYSEIRESDFSNFNELKAVYKHASIVATNNRVVFNIKGNNYRLVVKINFYTKQIFIIWFGTHKDYDKIDVETISYKK</sequence>
<dbReference type="GO" id="GO:0004519">
    <property type="term" value="F:endonuclease activity"/>
    <property type="evidence" value="ECO:0007669"/>
    <property type="project" value="InterPro"/>
</dbReference>
<dbReference type="GO" id="GO:0110001">
    <property type="term" value="C:toxin-antitoxin complex"/>
    <property type="evidence" value="ECO:0007669"/>
    <property type="project" value="InterPro"/>
</dbReference>
<organism evidence="1 2">
    <name type="scientific">Pedobacter aquae</name>
    <dbReference type="NCBI Taxonomy" id="2605747"/>
    <lineage>
        <taxon>Bacteria</taxon>
        <taxon>Pseudomonadati</taxon>
        <taxon>Bacteroidota</taxon>
        <taxon>Sphingobacteriia</taxon>
        <taxon>Sphingobacteriales</taxon>
        <taxon>Sphingobacteriaceae</taxon>
        <taxon>Pedobacter</taxon>
    </lineage>
</organism>
<name>A0A5C0VIR7_9SPHI</name>
<dbReference type="AlphaFoldDB" id="A0A5C0VIR7"/>
<protein>
    <submittedName>
        <fullName evidence="1">Type II toxin-antitoxin system HigB family toxin</fullName>
    </submittedName>
</protein>
<proteinExistence type="predicted"/>
<dbReference type="InterPro" id="IPR018669">
    <property type="entry name" value="Toxin_HigB"/>
</dbReference>
<dbReference type="GO" id="GO:0003723">
    <property type="term" value="F:RNA binding"/>
    <property type="evidence" value="ECO:0007669"/>
    <property type="project" value="InterPro"/>
</dbReference>
<keyword evidence="2" id="KW-1185">Reference proteome</keyword>
<reference evidence="1 2" key="1">
    <citation type="submission" date="2019-08" db="EMBL/GenBank/DDBJ databases">
        <title>Pedobacter sp. nov., isolated from Han river, South Korea.</title>
        <authorList>
            <person name="Lee D.-H."/>
            <person name="Kim Y.-S."/>
            <person name="Hwang E.-M."/>
            <person name="Le Tran T.C."/>
            <person name="Cha C.-J."/>
        </authorList>
    </citation>
    <scope>NUCLEOTIDE SEQUENCE [LARGE SCALE GENOMIC DNA]</scope>
    <source>
        <strain evidence="1 2">CJ43</strain>
    </source>
</reference>
<dbReference type="KEGG" id="pej:FYC62_10130"/>
<dbReference type="Pfam" id="PF09907">
    <property type="entry name" value="HigB_toxin"/>
    <property type="match status" value="1"/>
</dbReference>
<evidence type="ECO:0000313" key="1">
    <source>
        <dbReference type="EMBL" id="QEK51969.1"/>
    </source>
</evidence>
<accession>A0A5C0VIR7</accession>
<dbReference type="RefSeq" id="WP_149074848.1">
    <property type="nucleotide sequence ID" value="NZ_CP043329.1"/>
</dbReference>